<dbReference type="Proteomes" id="UP000011705">
    <property type="component" value="Chromosome"/>
</dbReference>
<feature type="transmembrane region" description="Helical" evidence="1">
    <location>
        <begin position="175"/>
        <end position="194"/>
    </location>
</feature>
<keyword evidence="1" id="KW-0472">Membrane</keyword>
<evidence type="ECO:0000313" key="2">
    <source>
        <dbReference type="EMBL" id="EMB33696.1"/>
    </source>
</evidence>
<dbReference type="RefSeq" id="WP_002684025.1">
    <property type="nucleotide sequence ID" value="NZ_CM001795.1"/>
</dbReference>
<reference evidence="2" key="1">
    <citation type="submission" date="2012-01" db="EMBL/GenBank/DDBJ databases">
        <title>The Genome Sequence of Treponema denticola H-22.</title>
        <authorList>
            <consortium name="The Broad Institute Genome Sequencing Platform"/>
            <person name="Earl A."/>
            <person name="Ward D."/>
            <person name="Feldgarden M."/>
            <person name="Gevers D."/>
            <person name="Blanton J.M."/>
            <person name="Fenno C.J."/>
            <person name="Baranova O.V."/>
            <person name="Mathney J."/>
            <person name="Dewhirst F.E."/>
            <person name="Izard J."/>
            <person name="Young S.K."/>
            <person name="Zeng Q."/>
            <person name="Gargeya S."/>
            <person name="Fitzgerald M."/>
            <person name="Haas B."/>
            <person name="Abouelleil A."/>
            <person name="Alvarado L."/>
            <person name="Arachchi H.M."/>
            <person name="Berlin A."/>
            <person name="Chapman S.B."/>
            <person name="Gearin G."/>
            <person name="Goldberg J."/>
            <person name="Griggs A."/>
            <person name="Gujja S."/>
            <person name="Hansen M."/>
            <person name="Heiman D."/>
            <person name="Howarth C."/>
            <person name="Larimer J."/>
            <person name="Lui A."/>
            <person name="MacDonald P.J.P."/>
            <person name="McCowen C."/>
            <person name="Montmayeur A."/>
            <person name="Murphy C."/>
            <person name="Neiman D."/>
            <person name="Pearson M."/>
            <person name="Priest M."/>
            <person name="Roberts A."/>
            <person name="Saif S."/>
            <person name="Shea T."/>
            <person name="Sisk P."/>
            <person name="Stolte C."/>
            <person name="Sykes S."/>
            <person name="Wortman J."/>
            <person name="Nusbaum C."/>
            <person name="Birren B."/>
        </authorList>
    </citation>
    <scope>NUCLEOTIDE SEQUENCE [LARGE SCALE GENOMIC DNA]</scope>
    <source>
        <strain evidence="2">H-22</strain>
    </source>
</reference>
<feature type="transmembrane region" description="Helical" evidence="1">
    <location>
        <begin position="108"/>
        <end position="131"/>
    </location>
</feature>
<keyword evidence="1" id="KW-1133">Transmembrane helix</keyword>
<dbReference type="EMBL" id="AGDV01000010">
    <property type="protein sequence ID" value="EMB33696.1"/>
    <property type="molecule type" value="Genomic_DNA"/>
</dbReference>
<name>A0A0E2E588_TREDN</name>
<sequence length="210" mass="24980">MMIKKKKEIFFLNIIFIFLLILFIFMPVILPKNYFTAIGFNISFYIIFQIISFALYSFYYKEDKANIKSLIAGVKENFIEALIISVIKLSIISALIFLLRYFLKLKTITGYFFSVLILFIFFIFELFLFWYPALACFQNKNKGIIGNLKKSFYLFFDNSFFTYKILFFSTLKLLISFPTLFIFPGITGIIFYIAENYKLINYKLLKEENK</sequence>
<protein>
    <submittedName>
        <fullName evidence="2">Uncharacterized protein</fullName>
    </submittedName>
</protein>
<feature type="transmembrane region" description="Helical" evidence="1">
    <location>
        <begin position="42"/>
        <end position="60"/>
    </location>
</feature>
<evidence type="ECO:0000256" key="1">
    <source>
        <dbReference type="SAM" id="Phobius"/>
    </source>
</evidence>
<feature type="transmembrane region" description="Helical" evidence="1">
    <location>
        <begin position="152"/>
        <end position="169"/>
    </location>
</feature>
<keyword evidence="1" id="KW-0812">Transmembrane</keyword>
<feature type="transmembrane region" description="Helical" evidence="1">
    <location>
        <begin position="9"/>
        <end position="30"/>
    </location>
</feature>
<proteinExistence type="predicted"/>
<accession>A0A0E2E588</accession>
<dbReference type="AlphaFoldDB" id="A0A0E2E588"/>
<dbReference type="HOGENOM" id="CLU_1309641_0_0_12"/>
<organism evidence="2">
    <name type="scientific">Treponema denticola H-22</name>
    <dbReference type="NCBI Taxonomy" id="999432"/>
    <lineage>
        <taxon>Bacteria</taxon>
        <taxon>Pseudomonadati</taxon>
        <taxon>Spirochaetota</taxon>
        <taxon>Spirochaetia</taxon>
        <taxon>Spirochaetales</taxon>
        <taxon>Treponemataceae</taxon>
        <taxon>Treponema</taxon>
    </lineage>
</organism>
<comment type="caution">
    <text evidence="2">The sequence shown here is derived from an EMBL/GenBank/DDBJ whole genome shotgun (WGS) entry which is preliminary data.</text>
</comment>
<dbReference type="PATRIC" id="fig|999432.5.peg.1118"/>
<gene>
    <name evidence="2" type="ORF">HMPREF9726_01076</name>
</gene>
<feature type="transmembrane region" description="Helical" evidence="1">
    <location>
        <begin position="81"/>
        <end position="102"/>
    </location>
</feature>